<dbReference type="EMBL" id="KV454408">
    <property type="protein sequence ID" value="ODQ66240.1"/>
    <property type="molecule type" value="Genomic_DNA"/>
</dbReference>
<dbReference type="InterPro" id="IPR018333">
    <property type="entry name" value="Squalene_cyclase"/>
</dbReference>
<accession>A0A1E3PLS3</accession>
<dbReference type="GO" id="GO:0006696">
    <property type="term" value="P:ergosterol biosynthetic process"/>
    <property type="evidence" value="ECO:0007669"/>
    <property type="project" value="TreeGrafter"/>
</dbReference>
<keyword evidence="6 7" id="KW-0413">Isomerase</keyword>
<comment type="similarity">
    <text evidence="1 7">Belongs to the terpene cyclase/mutase family.</text>
</comment>
<keyword evidence="4" id="KW-0752">Steroid biosynthesis</keyword>
<proteinExistence type="inferred from homology"/>
<sequence>MAVTYDKKYRSDRYKLPKTDLSRWYLKIDPLGVQNWIYDSLEGEFDLKGSASRWSDDFDDQLTTKGQPCSTADQSLEKTIHTAYQLDLPEYHEFSVKKNNEYYNGNNTVDAKLASAALQSAINGYEFFASIQDPAGTWPCQYGGPMFMLIGYVAARYFTKVPIAEEVRIEIIRYLVNTAHEVDGGWGLHTEDKSTCFGTAINYVILRLLGMDSQHPVMVKARQTLHALGGAIGVPHWGKSWLAVLNLYEWSGVNPCPPELWMLPYWLPIHPGRWWVHTRAIYLPLGYLSCAKAKCPLDSTLESLRNEIYVKKYDTINFKNHRNTVCGIDLYYPHTRILNMANEVLGLYEQYRPTWVKRRSLKYSYELIKKEINNTDSLCIAPVNMALNAIVVYLEEGGQSAAFQRFLYRWPDFLYMSPKGMMLIGTNGVQVWDVAFSLQYACVAGITHQSQFQDPIRKGFHFLVRSQFTEDTVPGSYRDHRIGGWPFSTKTQGYSVSDCTAEALKAIIMIQNSPGYEDLKGTISEANLNKAIDVLLMLQNKGSYHYGSFSSYEAARAPPFLEKLNPAEVFGNIMVEYPYVECTDSTVLGLAYFRKHYEYRGAEIDEAIRLANAYIVSSQDVDGGWFGSWGVCYTYATMFAIEALSTQGNDYSNNEHVRRGCDFLVVRQEADGGWTESFRSCEIQSYVRGSKSEVVQTAWALISLLLSNFPDRTKVDKAARFLIERQRADGGWNQDEIEGVFNHSCAIEYPNYRYYFPVKALGMYAKLYDSSATTSIGSKMKYFDNLQQRK</sequence>
<feature type="domain" description="Squalene cyclase N-terminal" evidence="9">
    <location>
        <begin position="126"/>
        <end position="382"/>
    </location>
</feature>
<dbReference type="SFLD" id="SFLDG01016">
    <property type="entry name" value="Prenyltransferase_Like_2"/>
    <property type="match status" value="1"/>
</dbReference>
<dbReference type="Pfam" id="PF13243">
    <property type="entry name" value="SQHop_cyclase_C"/>
    <property type="match status" value="1"/>
</dbReference>
<dbReference type="AlphaFoldDB" id="A0A1E3PLS3"/>
<dbReference type="NCBIfam" id="TIGR01787">
    <property type="entry name" value="squalene_cyclas"/>
    <property type="match status" value="1"/>
</dbReference>
<dbReference type="STRING" id="857566.A0A1E3PLS3"/>
<organism evidence="10 11">
    <name type="scientific">Nadsonia fulvescens var. elongata DSM 6958</name>
    <dbReference type="NCBI Taxonomy" id="857566"/>
    <lineage>
        <taxon>Eukaryota</taxon>
        <taxon>Fungi</taxon>
        <taxon>Dikarya</taxon>
        <taxon>Ascomycota</taxon>
        <taxon>Saccharomycotina</taxon>
        <taxon>Dipodascomycetes</taxon>
        <taxon>Dipodascales</taxon>
        <taxon>Dipodascales incertae sedis</taxon>
        <taxon>Nadsonia</taxon>
    </lineage>
</organism>
<evidence type="ECO:0000256" key="3">
    <source>
        <dbReference type="ARBA" id="ARBA00022737"/>
    </source>
</evidence>
<dbReference type="EC" id="5.4.99.-" evidence="7"/>
<keyword evidence="2" id="KW-0444">Lipid biosynthesis</keyword>
<evidence type="ECO:0000256" key="1">
    <source>
        <dbReference type="ARBA" id="ARBA00009755"/>
    </source>
</evidence>
<dbReference type="PANTHER" id="PTHR11764">
    <property type="entry name" value="TERPENE CYCLASE/MUTASE FAMILY MEMBER"/>
    <property type="match status" value="1"/>
</dbReference>
<dbReference type="InterPro" id="IPR008930">
    <property type="entry name" value="Terpenoid_cyclase/PrenylTrfase"/>
</dbReference>
<name>A0A1E3PLS3_9ASCO</name>
<dbReference type="GO" id="GO:0005811">
    <property type="term" value="C:lipid droplet"/>
    <property type="evidence" value="ECO:0007669"/>
    <property type="project" value="InterPro"/>
</dbReference>
<keyword evidence="3" id="KW-0677">Repeat</keyword>
<protein>
    <recommendedName>
        <fullName evidence="7">Terpene cyclase/mutase family member</fullName>
        <ecNumber evidence="7">5.4.99.-</ecNumber>
    </recommendedName>
</protein>
<evidence type="ECO:0000256" key="7">
    <source>
        <dbReference type="RuleBase" id="RU362003"/>
    </source>
</evidence>
<keyword evidence="5" id="KW-0443">Lipid metabolism</keyword>
<evidence type="ECO:0000256" key="5">
    <source>
        <dbReference type="ARBA" id="ARBA00023098"/>
    </source>
</evidence>
<evidence type="ECO:0000256" key="6">
    <source>
        <dbReference type="ARBA" id="ARBA00023235"/>
    </source>
</evidence>
<dbReference type="GO" id="GO:0016104">
    <property type="term" value="P:triterpenoid biosynthetic process"/>
    <property type="evidence" value="ECO:0007669"/>
    <property type="project" value="InterPro"/>
</dbReference>
<dbReference type="SUPFAM" id="SSF48239">
    <property type="entry name" value="Terpenoid cyclases/Protein prenyltransferases"/>
    <property type="match status" value="2"/>
</dbReference>
<dbReference type="Pfam" id="PF13249">
    <property type="entry name" value="SQHop_cyclase_N"/>
    <property type="match status" value="1"/>
</dbReference>
<dbReference type="CDD" id="cd02892">
    <property type="entry name" value="SQCY_1"/>
    <property type="match status" value="1"/>
</dbReference>
<evidence type="ECO:0000256" key="4">
    <source>
        <dbReference type="ARBA" id="ARBA00022955"/>
    </source>
</evidence>
<dbReference type="GO" id="GO:0000250">
    <property type="term" value="F:lanosterol synthase activity"/>
    <property type="evidence" value="ECO:0007669"/>
    <property type="project" value="UniProtKB-ARBA"/>
</dbReference>
<evidence type="ECO:0000259" key="9">
    <source>
        <dbReference type="Pfam" id="PF13249"/>
    </source>
</evidence>
<keyword evidence="11" id="KW-1185">Reference proteome</keyword>
<dbReference type="Proteomes" id="UP000095009">
    <property type="component" value="Unassembled WGS sequence"/>
</dbReference>
<dbReference type="Gene3D" id="1.50.10.20">
    <property type="match status" value="2"/>
</dbReference>
<feature type="domain" description="Squalene cyclase C-terminal" evidence="8">
    <location>
        <begin position="431"/>
        <end position="765"/>
    </location>
</feature>
<dbReference type="InterPro" id="IPR032697">
    <property type="entry name" value="SQ_cyclase_N"/>
</dbReference>
<dbReference type="OrthoDB" id="21502at2759"/>
<gene>
    <name evidence="10" type="ORF">NADFUDRAFT_45763</name>
</gene>
<reference evidence="10 11" key="1">
    <citation type="journal article" date="2016" name="Proc. Natl. Acad. Sci. U.S.A.">
        <title>Comparative genomics of biotechnologically important yeasts.</title>
        <authorList>
            <person name="Riley R."/>
            <person name="Haridas S."/>
            <person name="Wolfe K.H."/>
            <person name="Lopes M.R."/>
            <person name="Hittinger C.T."/>
            <person name="Goeker M."/>
            <person name="Salamov A.A."/>
            <person name="Wisecaver J.H."/>
            <person name="Long T.M."/>
            <person name="Calvey C.H."/>
            <person name="Aerts A.L."/>
            <person name="Barry K.W."/>
            <person name="Choi C."/>
            <person name="Clum A."/>
            <person name="Coughlan A.Y."/>
            <person name="Deshpande S."/>
            <person name="Douglass A.P."/>
            <person name="Hanson S.J."/>
            <person name="Klenk H.-P."/>
            <person name="LaButti K.M."/>
            <person name="Lapidus A."/>
            <person name="Lindquist E.A."/>
            <person name="Lipzen A.M."/>
            <person name="Meier-Kolthoff J.P."/>
            <person name="Ohm R.A."/>
            <person name="Otillar R.P."/>
            <person name="Pangilinan J.L."/>
            <person name="Peng Y."/>
            <person name="Rokas A."/>
            <person name="Rosa C.A."/>
            <person name="Scheuner C."/>
            <person name="Sibirny A.A."/>
            <person name="Slot J.C."/>
            <person name="Stielow J.B."/>
            <person name="Sun H."/>
            <person name="Kurtzman C.P."/>
            <person name="Blackwell M."/>
            <person name="Grigoriev I.V."/>
            <person name="Jeffries T.W."/>
        </authorList>
    </citation>
    <scope>NUCLEOTIDE SEQUENCE [LARGE SCALE GENOMIC DNA]</scope>
    <source>
        <strain evidence="10 11">DSM 6958</strain>
    </source>
</reference>
<evidence type="ECO:0000256" key="2">
    <source>
        <dbReference type="ARBA" id="ARBA00022516"/>
    </source>
</evidence>
<dbReference type="InterPro" id="IPR032696">
    <property type="entry name" value="SQ_cyclase_C"/>
</dbReference>
<evidence type="ECO:0000259" key="8">
    <source>
        <dbReference type="Pfam" id="PF13243"/>
    </source>
</evidence>
<dbReference type="FunFam" id="1.50.10.20:FF:000003">
    <property type="entry name" value="Terpene cyclase/mutase family member"/>
    <property type="match status" value="1"/>
</dbReference>
<evidence type="ECO:0000313" key="11">
    <source>
        <dbReference type="Proteomes" id="UP000095009"/>
    </source>
</evidence>
<evidence type="ECO:0000313" key="10">
    <source>
        <dbReference type="EMBL" id="ODQ66240.1"/>
    </source>
</evidence>
<dbReference type="PANTHER" id="PTHR11764:SF20">
    <property type="entry name" value="LANOSTEROL SYNTHASE"/>
    <property type="match status" value="1"/>
</dbReference>